<name>A0A8H6SYP1_9AGAR</name>
<dbReference type="GO" id="GO:0005524">
    <property type="term" value="F:ATP binding"/>
    <property type="evidence" value="ECO:0007669"/>
    <property type="project" value="InterPro"/>
</dbReference>
<organism evidence="3 4">
    <name type="scientific">Mycena indigotica</name>
    <dbReference type="NCBI Taxonomy" id="2126181"/>
    <lineage>
        <taxon>Eukaryota</taxon>
        <taxon>Fungi</taxon>
        <taxon>Dikarya</taxon>
        <taxon>Basidiomycota</taxon>
        <taxon>Agaricomycotina</taxon>
        <taxon>Agaricomycetes</taxon>
        <taxon>Agaricomycetidae</taxon>
        <taxon>Agaricales</taxon>
        <taxon>Marasmiineae</taxon>
        <taxon>Mycenaceae</taxon>
        <taxon>Mycena</taxon>
    </lineage>
</organism>
<dbReference type="PROSITE" id="PS50011">
    <property type="entry name" value="PROTEIN_KINASE_DOM"/>
    <property type="match status" value="1"/>
</dbReference>
<sequence>MEHSEDGRHGLNDLVLDAIRVEDGAKVVLKRVDTRRIELSLIQYLNSPNCRHHAHNRTALLLDTIPVPDDDNTALIVIPFLRVFNSPIFRHLQEVVEALRQFLQGLVFMHYHSIAHRDVCRTNLMMDASRVVPGGNSFARPQSEEHDFSLHFRWKDRCSVAPVAYYFIDFGLSRFFPQGVEAAASFGRYGQDRTVPEFKWDVPHNPFKVDIYQLGNTFLKVLARYPENRQHLLPLLRSMTADSPTARPTAFEALTELEALSGHIPADELMKPMTYEADEDSPDSEEEDLDYEITSE</sequence>
<evidence type="ECO:0000313" key="3">
    <source>
        <dbReference type="EMBL" id="KAF7306340.1"/>
    </source>
</evidence>
<feature type="region of interest" description="Disordered" evidence="1">
    <location>
        <begin position="268"/>
        <end position="296"/>
    </location>
</feature>
<dbReference type="Proteomes" id="UP000636479">
    <property type="component" value="Unassembled WGS sequence"/>
</dbReference>
<dbReference type="SUPFAM" id="SSF56112">
    <property type="entry name" value="Protein kinase-like (PK-like)"/>
    <property type="match status" value="1"/>
</dbReference>
<keyword evidence="3" id="KW-0808">Transferase</keyword>
<proteinExistence type="predicted"/>
<protein>
    <submittedName>
        <fullName evidence="3">Protein kinase domain-containing protein</fullName>
    </submittedName>
</protein>
<dbReference type="AlphaFoldDB" id="A0A8H6SYP1"/>
<dbReference type="RefSeq" id="XP_037221359.1">
    <property type="nucleotide sequence ID" value="XM_037361067.1"/>
</dbReference>
<accession>A0A8H6SYP1</accession>
<gene>
    <name evidence="3" type="ORF">MIND_00425200</name>
</gene>
<dbReference type="InterPro" id="IPR011009">
    <property type="entry name" value="Kinase-like_dom_sf"/>
</dbReference>
<dbReference type="GO" id="GO:0004672">
    <property type="term" value="F:protein kinase activity"/>
    <property type="evidence" value="ECO:0007669"/>
    <property type="project" value="InterPro"/>
</dbReference>
<keyword evidence="4" id="KW-1185">Reference proteome</keyword>
<comment type="caution">
    <text evidence="3">The sequence shown here is derived from an EMBL/GenBank/DDBJ whole genome shotgun (WGS) entry which is preliminary data.</text>
</comment>
<reference evidence="3" key="1">
    <citation type="submission" date="2020-05" db="EMBL/GenBank/DDBJ databases">
        <title>Mycena genomes resolve the evolution of fungal bioluminescence.</title>
        <authorList>
            <person name="Tsai I.J."/>
        </authorList>
    </citation>
    <scope>NUCLEOTIDE SEQUENCE</scope>
    <source>
        <strain evidence="3">171206Taipei</strain>
    </source>
</reference>
<feature type="domain" description="Protein kinase" evidence="2">
    <location>
        <begin position="1"/>
        <end position="296"/>
    </location>
</feature>
<keyword evidence="3" id="KW-0418">Kinase</keyword>
<evidence type="ECO:0000313" key="4">
    <source>
        <dbReference type="Proteomes" id="UP000636479"/>
    </source>
</evidence>
<dbReference type="GeneID" id="59343583"/>
<dbReference type="EMBL" id="JACAZF010000004">
    <property type="protein sequence ID" value="KAF7306340.1"/>
    <property type="molecule type" value="Genomic_DNA"/>
</dbReference>
<feature type="compositionally biased region" description="Acidic residues" evidence="1">
    <location>
        <begin position="276"/>
        <end position="296"/>
    </location>
</feature>
<dbReference type="InterPro" id="IPR000719">
    <property type="entry name" value="Prot_kinase_dom"/>
</dbReference>
<dbReference type="Gene3D" id="1.10.510.10">
    <property type="entry name" value="Transferase(Phosphotransferase) domain 1"/>
    <property type="match status" value="1"/>
</dbReference>
<evidence type="ECO:0000259" key="2">
    <source>
        <dbReference type="PROSITE" id="PS50011"/>
    </source>
</evidence>
<dbReference type="OrthoDB" id="5987198at2759"/>
<evidence type="ECO:0000256" key="1">
    <source>
        <dbReference type="SAM" id="MobiDB-lite"/>
    </source>
</evidence>